<keyword evidence="3" id="KW-1003">Cell membrane</keyword>
<organism evidence="11 12">
    <name type="scientific">Halohasta litchfieldiae</name>
    <dbReference type="NCBI Taxonomy" id="1073996"/>
    <lineage>
        <taxon>Archaea</taxon>
        <taxon>Methanobacteriati</taxon>
        <taxon>Methanobacteriota</taxon>
        <taxon>Stenosarchaea group</taxon>
        <taxon>Halobacteria</taxon>
        <taxon>Halobacteriales</taxon>
        <taxon>Haloferacaceae</taxon>
        <taxon>Halohasta</taxon>
    </lineage>
</organism>
<dbReference type="OrthoDB" id="31543at2157"/>
<dbReference type="Gene3D" id="3.30.70.100">
    <property type="match status" value="1"/>
</dbReference>
<proteinExistence type="inferred from homology"/>
<dbReference type="EMBL" id="FNYR01000005">
    <property type="protein sequence ID" value="SEI66520.1"/>
    <property type="molecule type" value="Genomic_DNA"/>
</dbReference>
<dbReference type="KEGG" id="hae:halTADL_3227"/>
<evidence type="ECO:0000256" key="7">
    <source>
        <dbReference type="SAM" id="MobiDB-lite"/>
    </source>
</evidence>
<evidence type="ECO:0000256" key="2">
    <source>
        <dbReference type="ARBA" id="ARBA00008017"/>
    </source>
</evidence>
<dbReference type="Gene3D" id="1.10.287.1260">
    <property type="match status" value="1"/>
</dbReference>
<evidence type="ECO:0000256" key="5">
    <source>
        <dbReference type="ARBA" id="ARBA00022989"/>
    </source>
</evidence>
<evidence type="ECO:0000256" key="6">
    <source>
        <dbReference type="ARBA" id="ARBA00023136"/>
    </source>
</evidence>
<dbReference type="SUPFAM" id="SSF50182">
    <property type="entry name" value="Sm-like ribonucleoproteins"/>
    <property type="match status" value="1"/>
</dbReference>
<dbReference type="InterPro" id="IPR011066">
    <property type="entry name" value="MscS_channel_C_sf"/>
</dbReference>
<keyword evidence="12" id="KW-1185">Reference proteome</keyword>
<keyword evidence="6 8" id="KW-0472">Membrane</keyword>
<feature type="transmembrane region" description="Helical" evidence="8">
    <location>
        <begin position="59"/>
        <end position="79"/>
    </location>
</feature>
<keyword evidence="4 8" id="KW-0812">Transmembrane</keyword>
<gene>
    <name evidence="11" type="ORF">SAMN05444271_10560</name>
</gene>
<dbReference type="GO" id="GO:0005886">
    <property type="term" value="C:plasma membrane"/>
    <property type="evidence" value="ECO:0007669"/>
    <property type="project" value="UniProtKB-SubCell"/>
</dbReference>
<feature type="transmembrane region" description="Helical" evidence="8">
    <location>
        <begin position="20"/>
        <end position="39"/>
    </location>
</feature>
<dbReference type="STRING" id="1073996.SAMN05444271_10560"/>
<keyword evidence="5 8" id="KW-1133">Transmembrane helix</keyword>
<evidence type="ECO:0000259" key="9">
    <source>
        <dbReference type="Pfam" id="PF00924"/>
    </source>
</evidence>
<dbReference type="PANTHER" id="PTHR30221">
    <property type="entry name" value="SMALL-CONDUCTANCE MECHANOSENSITIVE CHANNEL"/>
    <property type="match status" value="1"/>
</dbReference>
<dbReference type="Pfam" id="PF00924">
    <property type="entry name" value="MS_channel_2nd"/>
    <property type="match status" value="1"/>
</dbReference>
<dbReference type="InterPro" id="IPR006685">
    <property type="entry name" value="MscS_channel_2nd"/>
</dbReference>
<dbReference type="AlphaFoldDB" id="A0A1H6SR35"/>
<dbReference type="PANTHER" id="PTHR30221:SF1">
    <property type="entry name" value="SMALL-CONDUCTANCE MECHANOSENSITIVE CHANNEL"/>
    <property type="match status" value="1"/>
</dbReference>
<feature type="domain" description="Mechanosensitive ion channel MscS C-terminal" evidence="10">
    <location>
        <begin position="180"/>
        <end position="263"/>
    </location>
</feature>
<evidence type="ECO:0000313" key="12">
    <source>
        <dbReference type="Proteomes" id="UP000198888"/>
    </source>
</evidence>
<name>A0A1H6SR35_9EURY</name>
<dbReference type="Gene3D" id="2.30.30.60">
    <property type="match status" value="1"/>
</dbReference>
<evidence type="ECO:0000256" key="1">
    <source>
        <dbReference type="ARBA" id="ARBA00004651"/>
    </source>
</evidence>
<sequence>MVLPQSVDSLVPKYAALLGQLGELLVVAAVVYIPGRYLLEPAVAWLFGRRNMDPTIERALQKVLHVGVIVGTLAVAAAAAGFSGLLGGSALIVAALTLAVGFAAQDVISNFVAGVFIVQDRNFTIDDWIEWDDKAGFIDDIGFRVTRVRTFDNETITVPNTELATTSVTNRMSNDTLRISYKFGIGYADNIDETTRILLDVADDHDEILTDPEPSVRMADLGDTAVLLQARFWIGDPDREEFSETRSEYIQIVKDRCEAAGIDLSTTTQHDLSGKLTVDEPPTSLTSEQ</sequence>
<comment type="similarity">
    <text evidence="2">Belongs to the MscS (TC 1.A.23) family.</text>
</comment>
<dbReference type="GeneID" id="35003993"/>
<dbReference type="InterPro" id="IPR049278">
    <property type="entry name" value="MS_channel_C"/>
</dbReference>
<evidence type="ECO:0000256" key="3">
    <source>
        <dbReference type="ARBA" id="ARBA00022475"/>
    </source>
</evidence>
<evidence type="ECO:0000259" key="10">
    <source>
        <dbReference type="Pfam" id="PF21082"/>
    </source>
</evidence>
<dbReference type="SUPFAM" id="SSF82689">
    <property type="entry name" value="Mechanosensitive channel protein MscS (YggB), C-terminal domain"/>
    <property type="match status" value="1"/>
</dbReference>
<accession>A0A1H6SR35</accession>
<dbReference type="InterPro" id="IPR010920">
    <property type="entry name" value="LSM_dom_sf"/>
</dbReference>
<reference evidence="11 12" key="1">
    <citation type="submission" date="2016-10" db="EMBL/GenBank/DDBJ databases">
        <authorList>
            <person name="de Groot N.N."/>
        </authorList>
    </citation>
    <scope>NUCLEOTIDE SEQUENCE [LARGE SCALE GENOMIC DNA]</scope>
    <source>
        <strain evidence="11 12">DSM 22187</strain>
    </source>
</reference>
<dbReference type="RefSeq" id="WP_089671358.1">
    <property type="nucleotide sequence ID" value="NZ_CP024845.1"/>
</dbReference>
<dbReference type="Proteomes" id="UP000198888">
    <property type="component" value="Unassembled WGS sequence"/>
</dbReference>
<dbReference type="Pfam" id="PF21082">
    <property type="entry name" value="MS_channel_3rd"/>
    <property type="match status" value="1"/>
</dbReference>
<dbReference type="InterPro" id="IPR023408">
    <property type="entry name" value="MscS_beta-dom_sf"/>
</dbReference>
<dbReference type="GO" id="GO:0008381">
    <property type="term" value="F:mechanosensitive monoatomic ion channel activity"/>
    <property type="evidence" value="ECO:0007669"/>
    <property type="project" value="InterPro"/>
</dbReference>
<evidence type="ECO:0000313" key="11">
    <source>
        <dbReference type="EMBL" id="SEI66520.1"/>
    </source>
</evidence>
<dbReference type="InterPro" id="IPR045275">
    <property type="entry name" value="MscS_archaea/bacteria_type"/>
</dbReference>
<feature type="region of interest" description="Disordered" evidence="7">
    <location>
        <begin position="270"/>
        <end position="289"/>
    </location>
</feature>
<evidence type="ECO:0000256" key="4">
    <source>
        <dbReference type="ARBA" id="ARBA00022692"/>
    </source>
</evidence>
<accession>A0A2H4Q6G4</accession>
<evidence type="ECO:0000256" key="8">
    <source>
        <dbReference type="SAM" id="Phobius"/>
    </source>
</evidence>
<protein>
    <submittedName>
        <fullName evidence="11">Mechanosensitive ion channel</fullName>
    </submittedName>
</protein>
<comment type="subcellular location">
    <subcellularLocation>
        <location evidence="1">Cell membrane</location>
        <topology evidence="1">Multi-pass membrane protein</topology>
    </subcellularLocation>
</comment>
<feature type="domain" description="Mechanosensitive ion channel MscS" evidence="9">
    <location>
        <begin position="106"/>
        <end position="170"/>
    </location>
</feature>